<dbReference type="Proteomes" id="UP000253872">
    <property type="component" value="Unassembled WGS sequence"/>
</dbReference>
<dbReference type="AlphaFoldDB" id="A0A369YE43"/>
<evidence type="ECO:0000313" key="1">
    <source>
        <dbReference type="EMBL" id="RDE70946.1"/>
    </source>
</evidence>
<sequence>MTMFSNLNQVVLNEILINLQEGNINVCRNYGFSKQELQEIEKLSTEEIYDLANSKANFARVEINHDTFWRLVATARINSQERRLIDRALLLGGSIQMLNSYFGLTTAKVSSRRSLLGKQEPMGRKPAASEEEEKLIWDLWQTHKTNCQTIESAEGLELLILIAEETGINLTEIWKLVSQWCGKTMKEC</sequence>
<gene>
    <name evidence="1" type="ORF">DPV93_08035</name>
</gene>
<dbReference type="Pfam" id="PF11198">
    <property type="entry name" value="DUF2857"/>
    <property type="match status" value="1"/>
</dbReference>
<reference evidence="1 2" key="1">
    <citation type="submission" date="2018-05" db="EMBL/GenBank/DDBJ databases">
        <title>Draft Genome Sequences for a Diverse set of 7 Haemophilus Species.</title>
        <authorList>
            <person name="Nichols M."/>
            <person name="Topaz N."/>
            <person name="Wang X."/>
            <person name="Wang X."/>
            <person name="Boxrud D."/>
        </authorList>
    </citation>
    <scope>NUCLEOTIDE SEQUENCE [LARGE SCALE GENOMIC DNA]</scope>
    <source>
        <strain evidence="1 2">C2002001239</strain>
    </source>
</reference>
<protein>
    <submittedName>
        <fullName evidence="1">DUF2857 domain-containing protein</fullName>
    </submittedName>
</protein>
<name>A0A369YE43_9PAST</name>
<evidence type="ECO:0000313" key="2">
    <source>
        <dbReference type="Proteomes" id="UP000253872"/>
    </source>
</evidence>
<accession>A0A369YE43</accession>
<dbReference type="EMBL" id="QEPN01000006">
    <property type="protein sequence ID" value="RDE70946.1"/>
    <property type="molecule type" value="Genomic_DNA"/>
</dbReference>
<dbReference type="InterPro" id="IPR021364">
    <property type="entry name" value="DUF2857"/>
</dbReference>
<proteinExistence type="predicted"/>
<comment type="caution">
    <text evidence="1">The sequence shown here is derived from an EMBL/GenBank/DDBJ whole genome shotgun (WGS) entry which is preliminary data.</text>
</comment>
<dbReference type="RefSeq" id="WP_111403526.1">
    <property type="nucleotide sequence ID" value="NZ_QEPN01000006.1"/>
</dbReference>
<organism evidence="1 2">
    <name type="scientific">Haemophilus sputorum</name>
    <dbReference type="NCBI Taxonomy" id="1078480"/>
    <lineage>
        <taxon>Bacteria</taxon>
        <taxon>Pseudomonadati</taxon>
        <taxon>Pseudomonadota</taxon>
        <taxon>Gammaproteobacteria</taxon>
        <taxon>Pasteurellales</taxon>
        <taxon>Pasteurellaceae</taxon>
        <taxon>Haemophilus</taxon>
    </lineage>
</organism>